<feature type="region of interest" description="Disordered" evidence="1">
    <location>
        <begin position="1"/>
        <end position="25"/>
    </location>
</feature>
<keyword evidence="2" id="KW-0472">Membrane</keyword>
<dbReference type="EMBL" id="PNHF01000027">
    <property type="protein sequence ID" value="PMC61492.1"/>
    <property type="molecule type" value="Genomic_DNA"/>
</dbReference>
<keyword evidence="2" id="KW-1133">Transmembrane helix</keyword>
<reference evidence="3 4" key="1">
    <citation type="submission" date="2017-09" db="EMBL/GenBank/DDBJ databases">
        <title>Bacterial strain isolated from the female urinary microbiota.</title>
        <authorList>
            <person name="Thomas-White K."/>
            <person name="Kumar N."/>
            <person name="Forster S."/>
            <person name="Putonti C."/>
            <person name="Lawley T."/>
            <person name="Wolfe A.J."/>
        </authorList>
    </citation>
    <scope>NUCLEOTIDE SEQUENCE [LARGE SCALE GENOMIC DNA]</scope>
    <source>
        <strain evidence="3 4">UMB0908</strain>
    </source>
</reference>
<feature type="transmembrane region" description="Helical" evidence="2">
    <location>
        <begin position="127"/>
        <end position="151"/>
    </location>
</feature>
<protein>
    <recommendedName>
        <fullName evidence="5">DUF4190 domain-containing protein</fullName>
    </recommendedName>
</protein>
<dbReference type="RefSeq" id="WP_102214171.1">
    <property type="nucleotide sequence ID" value="NZ_PNHF01000027.1"/>
</dbReference>
<gene>
    <name evidence="3" type="ORF">CJ204_10665</name>
</gene>
<evidence type="ECO:0000256" key="2">
    <source>
        <dbReference type="SAM" id="Phobius"/>
    </source>
</evidence>
<feature type="transmembrane region" description="Helical" evidence="2">
    <location>
        <begin position="73"/>
        <end position="106"/>
    </location>
</feature>
<comment type="caution">
    <text evidence="3">The sequence shown here is derived from an EMBL/GenBank/DDBJ whole genome shotgun (WGS) entry which is preliminary data.</text>
</comment>
<sequence length="185" mass="18314">MSRPDNSGYDPFDSTGSSQEGGSGYGGGAGYVGGSGYGDGSGYGGHYSAPSGNPHAAPGFPGNQPNVSTGTGLAVSALILGLLSVVTAPILIGGLLAIIGIILAFFALRTGSKARKLGSTRTGGTTAMSVIGIAAAIVGLLIFAFMVWAVVVGGGVAMDCQHLIDDQAAFDACVQDSLMERLGLN</sequence>
<keyword evidence="2" id="KW-0812">Transmembrane</keyword>
<evidence type="ECO:0000313" key="3">
    <source>
        <dbReference type="EMBL" id="PMC61492.1"/>
    </source>
</evidence>
<name>A0A2N6SWP0_9CORY</name>
<evidence type="ECO:0008006" key="5">
    <source>
        <dbReference type="Google" id="ProtNLM"/>
    </source>
</evidence>
<accession>A0A2N6SWP0</accession>
<dbReference type="Proteomes" id="UP000235363">
    <property type="component" value="Unassembled WGS sequence"/>
</dbReference>
<evidence type="ECO:0000256" key="1">
    <source>
        <dbReference type="SAM" id="MobiDB-lite"/>
    </source>
</evidence>
<organism evidence="3 4">
    <name type="scientific">Corynebacterium xerosis</name>
    <dbReference type="NCBI Taxonomy" id="1725"/>
    <lineage>
        <taxon>Bacteria</taxon>
        <taxon>Bacillati</taxon>
        <taxon>Actinomycetota</taxon>
        <taxon>Actinomycetes</taxon>
        <taxon>Mycobacteriales</taxon>
        <taxon>Corynebacteriaceae</taxon>
        <taxon>Corynebacterium</taxon>
    </lineage>
</organism>
<proteinExistence type="predicted"/>
<evidence type="ECO:0000313" key="4">
    <source>
        <dbReference type="Proteomes" id="UP000235363"/>
    </source>
</evidence>
<dbReference type="AlphaFoldDB" id="A0A2N6SWP0"/>